<comment type="function">
    <text evidence="9">Involved in protein export. Participates in an early event of protein translocation.</text>
</comment>
<protein>
    <recommendedName>
        <fullName evidence="9">Protein-export membrane protein SecG</fullName>
    </recommendedName>
</protein>
<evidence type="ECO:0000256" key="8">
    <source>
        <dbReference type="ARBA" id="ARBA00023136"/>
    </source>
</evidence>
<name>A0A1G2R4H1_9BACT</name>
<keyword evidence="8 9" id="KW-0472">Membrane</keyword>
<evidence type="ECO:0000256" key="4">
    <source>
        <dbReference type="ARBA" id="ARBA00022692"/>
    </source>
</evidence>
<dbReference type="AlphaFoldDB" id="A0A1G2R4H1"/>
<dbReference type="GO" id="GO:0009306">
    <property type="term" value="P:protein secretion"/>
    <property type="evidence" value="ECO:0007669"/>
    <property type="project" value="UniProtKB-UniRule"/>
</dbReference>
<keyword evidence="6 9" id="KW-1133">Transmembrane helix</keyword>
<evidence type="ECO:0000256" key="1">
    <source>
        <dbReference type="ARBA" id="ARBA00004141"/>
    </source>
</evidence>
<dbReference type="Pfam" id="PF03840">
    <property type="entry name" value="SecG"/>
    <property type="match status" value="1"/>
</dbReference>
<evidence type="ECO:0000256" key="6">
    <source>
        <dbReference type="ARBA" id="ARBA00022989"/>
    </source>
</evidence>
<organism evidence="10 11">
    <name type="scientific">Candidatus Wildermuthbacteria bacterium RIFCSPHIGHO2_02_FULL_45_25</name>
    <dbReference type="NCBI Taxonomy" id="1802450"/>
    <lineage>
        <taxon>Bacteria</taxon>
        <taxon>Candidatus Wildermuthiibacteriota</taxon>
    </lineage>
</organism>
<dbReference type="GO" id="GO:0015450">
    <property type="term" value="F:protein-transporting ATPase activity"/>
    <property type="evidence" value="ECO:0007669"/>
    <property type="project" value="UniProtKB-UniRule"/>
</dbReference>
<sequence>MNQILPFAQVIIAVFLMVVVLLQQRGTALGSSFGSEGGFYGARRGMQKNLYWATIVLGAMFVALSIVRLVA</sequence>
<keyword evidence="3 9" id="KW-0813">Transport</keyword>
<dbReference type="InterPro" id="IPR004692">
    <property type="entry name" value="SecG"/>
</dbReference>
<gene>
    <name evidence="10" type="ORF">A3C04_00845</name>
</gene>
<evidence type="ECO:0000256" key="9">
    <source>
        <dbReference type="RuleBase" id="RU365087"/>
    </source>
</evidence>
<evidence type="ECO:0000256" key="5">
    <source>
        <dbReference type="ARBA" id="ARBA00022927"/>
    </source>
</evidence>
<keyword evidence="5 9" id="KW-0653">Protein transport</keyword>
<keyword evidence="4 9" id="KW-0812">Transmembrane</keyword>
<proteinExistence type="inferred from homology"/>
<keyword evidence="9" id="KW-1003">Cell membrane</keyword>
<dbReference type="EMBL" id="MHTV01000010">
    <property type="protein sequence ID" value="OHA67458.1"/>
    <property type="molecule type" value="Genomic_DNA"/>
</dbReference>
<dbReference type="GO" id="GO:0005886">
    <property type="term" value="C:plasma membrane"/>
    <property type="evidence" value="ECO:0007669"/>
    <property type="project" value="UniProtKB-SubCell"/>
</dbReference>
<evidence type="ECO:0000256" key="7">
    <source>
        <dbReference type="ARBA" id="ARBA00023010"/>
    </source>
</evidence>
<comment type="similarity">
    <text evidence="2 9">Belongs to the SecG family.</text>
</comment>
<dbReference type="Proteomes" id="UP000178092">
    <property type="component" value="Unassembled WGS sequence"/>
</dbReference>
<comment type="caution">
    <text evidence="10">The sequence shown here is derived from an EMBL/GenBank/DDBJ whole genome shotgun (WGS) entry which is preliminary data.</text>
</comment>
<feature type="transmembrane region" description="Helical" evidence="9">
    <location>
        <begin position="50"/>
        <end position="70"/>
    </location>
</feature>
<keyword evidence="7 9" id="KW-0811">Translocation</keyword>
<evidence type="ECO:0000256" key="3">
    <source>
        <dbReference type="ARBA" id="ARBA00022448"/>
    </source>
</evidence>
<reference evidence="10 11" key="1">
    <citation type="journal article" date="2016" name="Nat. Commun.">
        <title>Thousands of microbial genomes shed light on interconnected biogeochemical processes in an aquifer system.</title>
        <authorList>
            <person name="Anantharaman K."/>
            <person name="Brown C.T."/>
            <person name="Hug L.A."/>
            <person name="Sharon I."/>
            <person name="Castelle C.J."/>
            <person name="Probst A.J."/>
            <person name="Thomas B.C."/>
            <person name="Singh A."/>
            <person name="Wilkins M.J."/>
            <person name="Karaoz U."/>
            <person name="Brodie E.L."/>
            <person name="Williams K.H."/>
            <person name="Hubbard S.S."/>
            <person name="Banfield J.F."/>
        </authorList>
    </citation>
    <scope>NUCLEOTIDE SEQUENCE [LARGE SCALE GENOMIC DNA]</scope>
</reference>
<evidence type="ECO:0000256" key="2">
    <source>
        <dbReference type="ARBA" id="ARBA00008445"/>
    </source>
</evidence>
<dbReference type="NCBIfam" id="TIGR00810">
    <property type="entry name" value="secG"/>
    <property type="match status" value="1"/>
</dbReference>
<evidence type="ECO:0000313" key="10">
    <source>
        <dbReference type="EMBL" id="OHA67458.1"/>
    </source>
</evidence>
<accession>A0A1G2R4H1</accession>
<comment type="caution">
    <text evidence="9">Lacks conserved residue(s) required for the propagation of feature annotation.</text>
</comment>
<evidence type="ECO:0000313" key="11">
    <source>
        <dbReference type="Proteomes" id="UP000178092"/>
    </source>
</evidence>
<comment type="subcellular location">
    <subcellularLocation>
        <location evidence="9">Cell membrane</location>
        <topology evidence="9">Multi-pass membrane protein</topology>
    </subcellularLocation>
    <subcellularLocation>
        <location evidence="1">Membrane</location>
        <topology evidence="1">Multi-pass membrane protein</topology>
    </subcellularLocation>
</comment>